<dbReference type="PANTHER" id="PTHR30390:SF6">
    <property type="entry name" value="DNAA INITIATOR-ASSOCIATING PROTEIN DIAA"/>
    <property type="match status" value="1"/>
</dbReference>
<dbReference type="InterPro" id="IPR046348">
    <property type="entry name" value="SIS_dom_sf"/>
</dbReference>
<dbReference type="EC" id="5.3.1.28" evidence="10"/>
<dbReference type="InterPro" id="IPR004515">
    <property type="entry name" value="Phosphoheptose_Isoase"/>
</dbReference>
<dbReference type="Gene3D" id="3.40.50.10490">
    <property type="entry name" value="Glucose-6-phosphate isomerase like protein, domain 1"/>
    <property type="match status" value="1"/>
</dbReference>
<dbReference type="GO" id="GO:0008968">
    <property type="term" value="F:D-sedoheptulose 7-phosphate isomerase activity"/>
    <property type="evidence" value="ECO:0007669"/>
    <property type="project" value="UniProtKB-UniRule"/>
</dbReference>
<feature type="binding site" evidence="10">
    <location>
        <position position="122"/>
    </location>
    <ligand>
        <name>substrate</name>
    </ligand>
</feature>
<evidence type="ECO:0000256" key="6">
    <source>
        <dbReference type="ARBA" id="ARBA00022723"/>
    </source>
</evidence>
<dbReference type="GO" id="GO:2001061">
    <property type="term" value="P:D-glycero-D-manno-heptose 7-phosphate biosynthetic process"/>
    <property type="evidence" value="ECO:0007669"/>
    <property type="project" value="UniProtKB-UniPathway"/>
</dbReference>
<evidence type="ECO:0000256" key="9">
    <source>
        <dbReference type="ARBA" id="ARBA00023277"/>
    </source>
</evidence>
<evidence type="ECO:0000256" key="3">
    <source>
        <dbReference type="ARBA" id="ARBA00004496"/>
    </source>
</evidence>
<dbReference type="PROSITE" id="PS51464">
    <property type="entry name" value="SIS"/>
    <property type="match status" value="1"/>
</dbReference>
<dbReference type="UniPathway" id="UPA00041">
    <property type="reaction ID" value="UER00436"/>
</dbReference>
<evidence type="ECO:0000256" key="10">
    <source>
        <dbReference type="HAMAP-Rule" id="MF_00067"/>
    </source>
</evidence>
<evidence type="ECO:0000313" key="12">
    <source>
        <dbReference type="EMBL" id="ADI17463.1"/>
    </source>
</evidence>
<dbReference type="Pfam" id="PF13580">
    <property type="entry name" value="SIS_2"/>
    <property type="match status" value="1"/>
</dbReference>
<dbReference type="InterPro" id="IPR050099">
    <property type="entry name" value="SIS_GmhA/DiaA_subfam"/>
</dbReference>
<feature type="domain" description="SIS" evidence="11">
    <location>
        <begin position="34"/>
        <end position="190"/>
    </location>
</feature>
<dbReference type="InterPro" id="IPR035461">
    <property type="entry name" value="GmhA/DiaA"/>
</dbReference>
<feature type="binding site" evidence="10">
    <location>
        <position position="170"/>
    </location>
    <ligand>
        <name>Zn(2+)</name>
        <dbReference type="ChEBI" id="CHEBI:29105"/>
    </ligand>
</feature>
<protein>
    <recommendedName>
        <fullName evidence="10">Phosphoheptose isomerase</fullName>
        <ecNumber evidence="10">5.3.1.28</ecNumber>
    </recommendedName>
    <alternativeName>
        <fullName evidence="10">Sedoheptulose 7-phosphate isomerase</fullName>
    </alternativeName>
</protein>
<dbReference type="HAMAP" id="MF_00067">
    <property type="entry name" value="GmhA"/>
    <property type="match status" value="1"/>
</dbReference>
<comment type="similarity">
    <text evidence="4 10">Belongs to the SIS family. GmhA subfamily.</text>
</comment>
<feature type="binding site" evidence="10">
    <location>
        <position position="62"/>
    </location>
    <ligand>
        <name>substrate</name>
    </ligand>
</feature>
<name>E0XSU5_9PROT</name>
<feature type="binding site" evidence="10">
    <location>
        <begin position="117"/>
        <end position="119"/>
    </location>
    <ligand>
        <name>substrate</name>
    </ligand>
</feature>
<dbReference type="GO" id="GO:0097367">
    <property type="term" value="F:carbohydrate derivative binding"/>
    <property type="evidence" value="ECO:0007669"/>
    <property type="project" value="InterPro"/>
</dbReference>
<dbReference type="EMBL" id="GU474866">
    <property type="protein sequence ID" value="ADI17463.1"/>
    <property type="molecule type" value="Genomic_DNA"/>
</dbReference>
<reference evidence="12" key="1">
    <citation type="journal article" date="2011" name="Environ. Microbiol.">
        <title>Time-series analyses of Monterey Bay coastal microbial picoplankton using a 'genome proxy' microarray.</title>
        <authorList>
            <person name="Rich V.I."/>
            <person name="Pham V.D."/>
            <person name="Eppley J."/>
            <person name="Shi Y."/>
            <person name="DeLong E.F."/>
        </authorList>
    </citation>
    <scope>NUCLEOTIDE SEQUENCE</scope>
</reference>
<keyword evidence="9 10" id="KW-0119">Carbohydrate metabolism</keyword>
<dbReference type="GO" id="GO:0008270">
    <property type="term" value="F:zinc ion binding"/>
    <property type="evidence" value="ECO:0007669"/>
    <property type="project" value="UniProtKB-UniRule"/>
</dbReference>
<dbReference type="SUPFAM" id="SSF53697">
    <property type="entry name" value="SIS domain"/>
    <property type="match status" value="1"/>
</dbReference>
<dbReference type="GO" id="GO:0005737">
    <property type="term" value="C:cytoplasm"/>
    <property type="evidence" value="ECO:0007669"/>
    <property type="project" value="UniProtKB-SubCell"/>
</dbReference>
<comment type="miscellaneous">
    <text evidence="10">The reaction produces a racemic mixture of D-glycero-alpha-D-manno-heptose 7-phosphate and D-glycero-beta-D-manno-heptose 7-phosphate.</text>
</comment>
<comment type="pathway">
    <text evidence="10">Carbohydrate biosynthesis; D-glycero-D-manno-heptose 7-phosphate biosynthesis; D-glycero-alpha-D-manno-heptose 7-phosphate and D-glycero-beta-D-manno-heptose 7-phosphate from sedoheptulose 7-phosphate: step 1/1.</text>
</comment>
<comment type="catalytic activity">
    <reaction evidence="1 10">
        <text>2 D-sedoheptulose 7-phosphate = D-glycero-alpha-D-manno-heptose 7-phosphate + D-glycero-beta-D-manno-heptose 7-phosphate</text>
        <dbReference type="Rhea" id="RHEA:27489"/>
        <dbReference type="ChEBI" id="CHEBI:57483"/>
        <dbReference type="ChEBI" id="CHEBI:60203"/>
        <dbReference type="ChEBI" id="CHEBI:60204"/>
        <dbReference type="EC" id="5.3.1.28"/>
    </reaction>
</comment>
<comment type="subunit">
    <text evidence="10">Homotetramer.</text>
</comment>
<organism evidence="12">
    <name type="scientific">uncultured beta proteobacterium HF0130_04F21</name>
    <dbReference type="NCBI Taxonomy" id="710819"/>
    <lineage>
        <taxon>Bacteria</taxon>
        <taxon>Pseudomonadati</taxon>
        <taxon>Pseudomonadota</taxon>
        <taxon>Betaproteobacteria</taxon>
        <taxon>Nitrosomonadales</taxon>
        <taxon>Nitrosomonadaceae</taxon>
        <taxon>environmental samples</taxon>
    </lineage>
</organism>
<feature type="binding site" evidence="10">
    <location>
        <position position="62"/>
    </location>
    <ligand>
        <name>Zn(2+)</name>
        <dbReference type="ChEBI" id="CHEBI:29105"/>
    </ligand>
</feature>
<evidence type="ECO:0000256" key="2">
    <source>
        <dbReference type="ARBA" id="ARBA00003172"/>
    </source>
</evidence>
<keyword evidence="6 10" id="KW-0479">Metal-binding</keyword>
<proteinExistence type="inferred from homology"/>
<comment type="cofactor">
    <cofactor evidence="10">
        <name>Zn(2+)</name>
        <dbReference type="ChEBI" id="CHEBI:29105"/>
    </cofactor>
    <text evidence="10">Binds 1 zinc ion per subunit.</text>
</comment>
<comment type="subcellular location">
    <subcellularLocation>
        <location evidence="3 10">Cytoplasm</location>
    </subcellularLocation>
</comment>
<evidence type="ECO:0000259" key="11">
    <source>
        <dbReference type="PROSITE" id="PS51464"/>
    </source>
</evidence>
<evidence type="ECO:0000256" key="4">
    <source>
        <dbReference type="ARBA" id="ARBA00009894"/>
    </source>
</evidence>
<accession>E0XSU5</accession>
<evidence type="ECO:0000256" key="7">
    <source>
        <dbReference type="ARBA" id="ARBA00022833"/>
    </source>
</evidence>
<keyword evidence="7 10" id="KW-0862">Zinc</keyword>
<dbReference type="GO" id="GO:0005975">
    <property type="term" value="P:carbohydrate metabolic process"/>
    <property type="evidence" value="ECO:0007669"/>
    <property type="project" value="UniProtKB-UniRule"/>
</dbReference>
<dbReference type="InterPro" id="IPR001347">
    <property type="entry name" value="SIS_dom"/>
</dbReference>
<feature type="binding site" evidence="10">
    <location>
        <position position="170"/>
    </location>
    <ligand>
        <name>substrate</name>
    </ligand>
</feature>
<sequence length="192" mass="20783">MSFKRLEGELSEHIRVMNTIRELFADISSSAEVCSNALEKGQTIFFCGNGGSASDSQHLATELIGRFKKNRRPLAAYSLTADSTAITCIANDFGYEQIFARQLEGLAKHGDVLFAISTSGNSKNVVNCVKIAKKIGVYTICLSGGSGGELKKLCDKNLIVESTSETARIQEAHIFIGQVICRIIETNLGLES</sequence>
<comment type="caution">
    <text evidence="10">Lacks conserved residue(s) required for the propagation of feature annotation.</text>
</comment>
<keyword evidence="5 10" id="KW-0963">Cytoplasm</keyword>
<evidence type="ECO:0000256" key="1">
    <source>
        <dbReference type="ARBA" id="ARBA00000348"/>
    </source>
</evidence>
<evidence type="ECO:0000256" key="5">
    <source>
        <dbReference type="ARBA" id="ARBA00022490"/>
    </source>
</evidence>
<gene>
    <name evidence="10" type="primary">gmhA</name>
</gene>
<dbReference type="PANTHER" id="PTHR30390">
    <property type="entry name" value="SEDOHEPTULOSE 7-PHOSPHATE ISOMERASE / DNAA INITIATOR-ASSOCIATING FACTOR FOR REPLICATION INITIATION"/>
    <property type="match status" value="1"/>
</dbReference>
<comment type="function">
    <text evidence="2 10">Catalyzes the isomerization of sedoheptulose 7-phosphate in D-glycero-D-manno-heptose 7-phosphate.</text>
</comment>
<keyword evidence="8 10" id="KW-0413">Isomerase</keyword>
<evidence type="ECO:0000256" key="8">
    <source>
        <dbReference type="ARBA" id="ARBA00023235"/>
    </source>
</evidence>
<feature type="binding site" evidence="10">
    <location>
        <position position="58"/>
    </location>
    <ligand>
        <name>Zn(2+)</name>
        <dbReference type="ChEBI" id="CHEBI:29105"/>
    </ligand>
</feature>
<feature type="binding site" evidence="10">
    <location>
        <begin position="49"/>
        <end position="51"/>
    </location>
    <ligand>
        <name>substrate</name>
    </ligand>
</feature>
<dbReference type="AlphaFoldDB" id="E0XSU5"/>
<dbReference type="CDD" id="cd05006">
    <property type="entry name" value="SIS_GmhA"/>
    <property type="match status" value="1"/>
</dbReference>
<feature type="binding site" evidence="10">
    <location>
        <begin position="91"/>
        <end position="92"/>
    </location>
    <ligand>
        <name>substrate</name>
    </ligand>
</feature>